<dbReference type="AlphaFoldDB" id="A0A6J6EBA9"/>
<dbReference type="EMBL" id="CAEZTJ010000131">
    <property type="protein sequence ID" value="CAB4573367.1"/>
    <property type="molecule type" value="Genomic_DNA"/>
</dbReference>
<sequence>MEHSFELVDRFIIGTVGLPGEREFYLQLANQERISSFAMEKGQAIALVERLQELLRELRRRDSSRYQAIFRSVEVDDGPLSTPVESEFALGEMSLTWMDEPERILFEANSLQEEEDGSLKVLISLGQAMEFIRRSERVISAGRAPCPFCGLPLNLDGHLCPRANGYRR</sequence>
<reference evidence="1" key="1">
    <citation type="submission" date="2020-05" db="EMBL/GenBank/DDBJ databases">
        <authorList>
            <person name="Chiriac C."/>
            <person name="Salcher M."/>
            <person name="Ghai R."/>
            <person name="Kavagutti S V."/>
        </authorList>
    </citation>
    <scope>NUCLEOTIDE SEQUENCE</scope>
</reference>
<dbReference type="NCBIfam" id="TIGR03847">
    <property type="entry name" value="conserved hypothetical protein"/>
    <property type="match status" value="1"/>
</dbReference>
<dbReference type="Pfam" id="PF11290">
    <property type="entry name" value="DUF3090"/>
    <property type="match status" value="1"/>
</dbReference>
<gene>
    <name evidence="1" type="ORF">UFOPK1650_00833</name>
</gene>
<organism evidence="1">
    <name type="scientific">freshwater metagenome</name>
    <dbReference type="NCBI Taxonomy" id="449393"/>
    <lineage>
        <taxon>unclassified sequences</taxon>
        <taxon>metagenomes</taxon>
        <taxon>ecological metagenomes</taxon>
    </lineage>
</organism>
<protein>
    <submittedName>
        <fullName evidence="1">Unannotated protein</fullName>
    </submittedName>
</protein>
<proteinExistence type="predicted"/>
<accession>A0A6J6EBA9</accession>
<dbReference type="InterPro" id="IPR021441">
    <property type="entry name" value="DUF3090"/>
</dbReference>
<name>A0A6J6EBA9_9ZZZZ</name>
<evidence type="ECO:0000313" key="1">
    <source>
        <dbReference type="EMBL" id="CAB4573367.1"/>
    </source>
</evidence>